<comment type="caution">
    <text evidence="2">The sequence shown here is derived from an EMBL/GenBank/DDBJ whole genome shotgun (WGS) entry which is preliminary data.</text>
</comment>
<dbReference type="RefSeq" id="WP_093516316.1">
    <property type="nucleotide sequence ID" value="NZ_FOSK01000001.1"/>
</dbReference>
<dbReference type="GO" id="GO:0032259">
    <property type="term" value="P:methylation"/>
    <property type="evidence" value="ECO:0007669"/>
    <property type="project" value="UniProtKB-KW"/>
</dbReference>
<evidence type="ECO:0000313" key="2">
    <source>
        <dbReference type="EMBL" id="SFJ94451.1"/>
    </source>
</evidence>
<evidence type="ECO:0000313" key="3">
    <source>
        <dbReference type="Proteomes" id="UP000199598"/>
    </source>
</evidence>
<organism evidence="2 3">
    <name type="scientific">Pseudovibrio ascidiaceicola</name>
    <dbReference type="NCBI Taxonomy" id="285279"/>
    <lineage>
        <taxon>Bacteria</taxon>
        <taxon>Pseudomonadati</taxon>
        <taxon>Pseudomonadota</taxon>
        <taxon>Alphaproteobacteria</taxon>
        <taxon>Hyphomicrobiales</taxon>
        <taxon>Stappiaceae</taxon>
        <taxon>Pseudovibrio</taxon>
    </lineage>
</organism>
<evidence type="ECO:0000259" key="1">
    <source>
        <dbReference type="Pfam" id="PF05050"/>
    </source>
</evidence>
<dbReference type="GO" id="GO:0008168">
    <property type="term" value="F:methyltransferase activity"/>
    <property type="evidence" value="ECO:0007669"/>
    <property type="project" value="UniProtKB-KW"/>
</dbReference>
<dbReference type="NCBIfam" id="TIGR01444">
    <property type="entry name" value="fkbM_fam"/>
    <property type="match status" value="1"/>
</dbReference>
<dbReference type="Gene3D" id="3.40.50.150">
    <property type="entry name" value="Vaccinia Virus protein VP39"/>
    <property type="match status" value="1"/>
</dbReference>
<proteinExistence type="predicted"/>
<gene>
    <name evidence="2" type="ORF">SAMN04488518_101383</name>
</gene>
<keyword evidence="2" id="KW-0489">Methyltransferase</keyword>
<dbReference type="InterPro" id="IPR029063">
    <property type="entry name" value="SAM-dependent_MTases_sf"/>
</dbReference>
<dbReference type="EMBL" id="FOSK01000001">
    <property type="protein sequence ID" value="SFJ94451.1"/>
    <property type="molecule type" value="Genomic_DNA"/>
</dbReference>
<dbReference type="Proteomes" id="UP000199598">
    <property type="component" value="Unassembled WGS sequence"/>
</dbReference>
<keyword evidence="2" id="KW-0808">Transferase</keyword>
<feature type="domain" description="Methyltransferase FkbM" evidence="1">
    <location>
        <begin position="89"/>
        <end position="259"/>
    </location>
</feature>
<name>A0A1I3VJZ1_9HYPH</name>
<accession>A0A1I3VJZ1</accession>
<sequence>MLDSKIISDLYAILHRARLGLGSLLSVHGNAMPNIASLHDILGHRSELPTIFAPDVRVFAQFGEDIIVKSILQAAFPDRYENGEITYLDAGANHPINMSNTWLLYKDGHRGVLVEPNLELCDELSRVRSEDVVLQCALSDTYTTEQKLYLHKKHELSSLDFEFSTKFHSLRGLDPQPLREVVVPTEHIGDVLAKHFPHQPPDFISIDLEGFDLRILRQIDFTTYSPAIICIEPSDELSPEGEIPNSIRIRELLQRVGYILISKTPANLIFVKLEAIKPKANTLV</sequence>
<dbReference type="InterPro" id="IPR006342">
    <property type="entry name" value="FkbM_mtfrase"/>
</dbReference>
<protein>
    <submittedName>
        <fullName evidence="2">Methyltransferase, FkbM family</fullName>
    </submittedName>
</protein>
<reference evidence="2 3" key="1">
    <citation type="submission" date="2016-10" db="EMBL/GenBank/DDBJ databases">
        <authorList>
            <person name="Varghese N."/>
            <person name="Submissions S."/>
        </authorList>
    </citation>
    <scope>NUCLEOTIDE SEQUENCE [LARGE SCALE GENOMIC DNA]</scope>
    <source>
        <strain evidence="2 3">DSM 16392</strain>
    </source>
</reference>
<dbReference type="Pfam" id="PF05050">
    <property type="entry name" value="Methyltransf_21"/>
    <property type="match status" value="1"/>
</dbReference>
<dbReference type="SUPFAM" id="SSF53335">
    <property type="entry name" value="S-adenosyl-L-methionine-dependent methyltransferases"/>
    <property type="match status" value="1"/>
</dbReference>
<keyword evidence="3" id="KW-1185">Reference proteome</keyword>